<dbReference type="EMBL" id="JBHTLY010000006">
    <property type="protein sequence ID" value="MFD1202773.1"/>
    <property type="molecule type" value="Genomic_DNA"/>
</dbReference>
<feature type="transmembrane region" description="Helical" evidence="2">
    <location>
        <begin position="143"/>
        <end position="159"/>
    </location>
</feature>
<dbReference type="Proteomes" id="UP001597181">
    <property type="component" value="Unassembled WGS sequence"/>
</dbReference>
<protein>
    <submittedName>
        <fullName evidence="3">Uncharacterized protein</fullName>
    </submittedName>
</protein>
<feature type="compositionally biased region" description="Pro residues" evidence="1">
    <location>
        <begin position="580"/>
        <end position="591"/>
    </location>
</feature>
<evidence type="ECO:0000256" key="2">
    <source>
        <dbReference type="SAM" id="Phobius"/>
    </source>
</evidence>
<feature type="transmembrane region" description="Helical" evidence="2">
    <location>
        <begin position="63"/>
        <end position="85"/>
    </location>
</feature>
<evidence type="ECO:0000313" key="3">
    <source>
        <dbReference type="EMBL" id="MFD1202773.1"/>
    </source>
</evidence>
<feature type="region of interest" description="Disordered" evidence="1">
    <location>
        <begin position="564"/>
        <end position="601"/>
    </location>
</feature>
<feature type="transmembrane region" description="Helical" evidence="2">
    <location>
        <begin position="611"/>
        <end position="634"/>
    </location>
</feature>
<feature type="transmembrane region" description="Helical" evidence="2">
    <location>
        <begin position="166"/>
        <end position="191"/>
    </location>
</feature>
<feature type="transmembrane region" description="Helical" evidence="2">
    <location>
        <begin position="334"/>
        <end position="356"/>
    </location>
</feature>
<proteinExistence type="predicted"/>
<keyword evidence="2" id="KW-0812">Transmembrane</keyword>
<evidence type="ECO:0000313" key="4">
    <source>
        <dbReference type="Proteomes" id="UP001597181"/>
    </source>
</evidence>
<reference evidence="4" key="1">
    <citation type="journal article" date="2019" name="Int. J. Syst. Evol. Microbiol.">
        <title>The Global Catalogue of Microorganisms (GCM) 10K type strain sequencing project: providing services to taxonomists for standard genome sequencing and annotation.</title>
        <authorList>
            <consortium name="The Broad Institute Genomics Platform"/>
            <consortium name="The Broad Institute Genome Sequencing Center for Infectious Disease"/>
            <person name="Wu L."/>
            <person name="Ma J."/>
        </authorList>
    </citation>
    <scope>NUCLEOTIDE SEQUENCE [LARGE SCALE GENOMIC DNA]</scope>
    <source>
        <strain evidence="4">CCUG 50213</strain>
    </source>
</reference>
<feature type="compositionally biased region" description="Low complexity" evidence="1">
    <location>
        <begin position="568"/>
        <end position="579"/>
    </location>
</feature>
<evidence type="ECO:0000256" key="1">
    <source>
        <dbReference type="SAM" id="MobiDB-lite"/>
    </source>
</evidence>
<comment type="caution">
    <text evidence="3">The sequence shown here is derived from an EMBL/GenBank/DDBJ whole genome shotgun (WGS) entry which is preliminary data.</text>
</comment>
<keyword evidence="2" id="KW-1133">Transmembrane helix</keyword>
<dbReference type="RefSeq" id="WP_343962659.1">
    <property type="nucleotide sequence ID" value="NZ_BAAAKZ010000017.1"/>
</dbReference>
<feature type="transmembrane region" description="Helical" evidence="2">
    <location>
        <begin position="197"/>
        <end position="219"/>
    </location>
</feature>
<keyword evidence="2" id="KW-0472">Membrane</keyword>
<feature type="transmembrane region" description="Helical" evidence="2">
    <location>
        <begin position="119"/>
        <end position="137"/>
    </location>
</feature>
<feature type="transmembrane region" description="Helical" evidence="2">
    <location>
        <begin position="305"/>
        <end position="322"/>
    </location>
</feature>
<name>A0ABW3TTD4_9MICO</name>
<feature type="compositionally biased region" description="Low complexity" evidence="1">
    <location>
        <begin position="592"/>
        <end position="601"/>
    </location>
</feature>
<accession>A0ABW3TTD4</accession>
<sequence length="636" mass="66911">MRTNQAEAAPPRGPGGSATTFSPANRIARAAPALRPIALALTAAAAALWAHARAAAGLPLAGLTWAVAACLAALAVVAVAASVAAGRRARARPQAPIDRLVRGPHRVDFTPHAVVGHSLIDLVAAALVIAAAAITAPPACTKYTLGLALACTLGGALLWRYRSPRAWLQLATSVGVAPVCAALAALCTLSVSGVASAAWAAAAAALSGFVLGAHGAALVEQEYAGPRRALLMAAWAGVAHVHADGSLTLAGKRRARPGEGRPLSVPASLDIRPLLAAVTREDAAAFTGLHLREHAHAGRRSPTPLFLVAVPIFIVVVIPEFVRLAPLGGSPWRWVWVGTAVGLCLLLLLSGGLGVLRRRIHATAPADILRLTEFARKNRLRYEHAPSGDRATVVRRRTVTSKLGWHAANTEHENGQLSDAVAPTTYLSGYAEFRLPTRLPHLLLIRTGSLAPGLLAKRRPAPGQRLPLEGDFHRSFTVYCPSGYERDALYLLTPDVMAALVDGAQGFDVEIVDDRLLLRTRRDLVTLDPGIWLSLLYAAERVIERTTQWRRWRDDRRDDRLELAMRGTPAVDSPAASAADPPPTAESPAPPHLLHAPSAGPARAGARLRGALNPVTAVGAGLLLASLAFFWVAALA</sequence>
<feature type="region of interest" description="Disordered" evidence="1">
    <location>
        <begin position="1"/>
        <end position="22"/>
    </location>
</feature>
<feature type="transmembrane region" description="Helical" evidence="2">
    <location>
        <begin position="33"/>
        <end position="51"/>
    </location>
</feature>
<gene>
    <name evidence="3" type="ORF">ACFQ3U_12805</name>
</gene>
<keyword evidence="4" id="KW-1185">Reference proteome</keyword>
<organism evidence="3 4">
    <name type="scientific">Leucobacter albus</name>
    <dbReference type="NCBI Taxonomy" id="272210"/>
    <lineage>
        <taxon>Bacteria</taxon>
        <taxon>Bacillati</taxon>
        <taxon>Actinomycetota</taxon>
        <taxon>Actinomycetes</taxon>
        <taxon>Micrococcales</taxon>
        <taxon>Microbacteriaceae</taxon>
        <taxon>Leucobacter</taxon>
    </lineage>
</organism>